<proteinExistence type="inferred from homology"/>
<keyword evidence="12" id="KW-1185">Reference proteome</keyword>
<evidence type="ECO:0000313" key="10">
    <source>
        <dbReference type="EMBL" id="QEN01916.1"/>
    </source>
</evidence>
<evidence type="ECO:0000313" key="12">
    <source>
        <dbReference type="Proteomes" id="UP001549111"/>
    </source>
</evidence>
<dbReference type="EMBL" id="JBEPLS010000028">
    <property type="protein sequence ID" value="MET3605963.1"/>
    <property type="molecule type" value="Genomic_DNA"/>
</dbReference>
<dbReference type="Proteomes" id="UP001549111">
    <property type="component" value="Unassembled WGS sequence"/>
</dbReference>
<dbReference type="GO" id="GO:0008360">
    <property type="term" value="P:regulation of cell shape"/>
    <property type="evidence" value="ECO:0007669"/>
    <property type="project" value="UniProtKB-KW"/>
</dbReference>
<dbReference type="KEGG" id="snn:EWH46_14805"/>
<reference evidence="9 12" key="2">
    <citation type="submission" date="2024-06" db="EMBL/GenBank/DDBJ databases">
        <title>Genomic Encyclopedia of Type Strains, Phase IV (KMG-IV): sequencing the most valuable type-strain genomes for metagenomic binning, comparative biology and taxonomic classification.</title>
        <authorList>
            <person name="Goeker M."/>
        </authorList>
    </citation>
    <scope>NUCLEOTIDE SEQUENCE [LARGE SCALE GENOMIC DNA]</scope>
    <source>
        <strain evidence="9 12">D-501</strain>
    </source>
</reference>
<dbReference type="GO" id="GO:0005886">
    <property type="term" value="C:plasma membrane"/>
    <property type="evidence" value="ECO:0007669"/>
    <property type="project" value="TreeGrafter"/>
</dbReference>
<dbReference type="InterPro" id="IPR007221">
    <property type="entry name" value="MreC"/>
</dbReference>
<evidence type="ECO:0000256" key="5">
    <source>
        <dbReference type="PIRNR" id="PIRNR038471"/>
    </source>
</evidence>
<reference evidence="10 11" key="1">
    <citation type="submission" date="2019-02" db="EMBL/GenBank/DDBJ databases">
        <title>Complete Genome Sequence and Methylome Analysis of Sphaerotilus natans subsp. sulfidivorans D-507.</title>
        <authorList>
            <person name="Fomenkov A."/>
            <person name="Gridneva E."/>
            <person name="Smolyakov D."/>
            <person name="Dubinina G."/>
            <person name="Vincze T."/>
            <person name="Grabovich M."/>
            <person name="Roberts R.J."/>
        </authorList>
    </citation>
    <scope>NUCLEOTIDE SEQUENCE [LARGE SCALE GENOMIC DNA]</scope>
    <source>
        <strain evidence="10 11">D-507</strain>
    </source>
</reference>
<feature type="region of interest" description="Disordered" evidence="7">
    <location>
        <begin position="284"/>
        <end position="331"/>
    </location>
</feature>
<feature type="coiled-coil region" evidence="6">
    <location>
        <begin position="79"/>
        <end position="126"/>
    </location>
</feature>
<dbReference type="Gene3D" id="2.40.10.350">
    <property type="entry name" value="Rod shape-determining protein MreC, domain 2"/>
    <property type="match status" value="1"/>
</dbReference>
<dbReference type="OrthoDB" id="9808025at2"/>
<dbReference type="Proteomes" id="UP000323522">
    <property type="component" value="Chromosome"/>
</dbReference>
<keyword evidence="3 5" id="KW-0133">Cell shape</keyword>
<dbReference type="InterPro" id="IPR042177">
    <property type="entry name" value="Cell/Rod_1"/>
</dbReference>
<evidence type="ECO:0000256" key="4">
    <source>
        <dbReference type="ARBA" id="ARBA00032089"/>
    </source>
</evidence>
<evidence type="ECO:0000313" key="9">
    <source>
        <dbReference type="EMBL" id="MET3605963.1"/>
    </source>
</evidence>
<evidence type="ECO:0000256" key="7">
    <source>
        <dbReference type="SAM" id="MobiDB-lite"/>
    </source>
</evidence>
<accession>A0A5C1Q563</accession>
<dbReference type="RefSeq" id="WP_149504573.1">
    <property type="nucleotide sequence ID" value="NZ_CP035708.1"/>
</dbReference>
<comment type="function">
    <text evidence="5">Involved in formation and maintenance of cell shape.</text>
</comment>
<dbReference type="NCBIfam" id="TIGR00219">
    <property type="entry name" value="mreC"/>
    <property type="match status" value="1"/>
</dbReference>
<dbReference type="InterPro" id="IPR055342">
    <property type="entry name" value="MreC_beta-barrel_core"/>
</dbReference>
<dbReference type="PIRSF" id="PIRSF038471">
    <property type="entry name" value="MreC"/>
    <property type="match status" value="1"/>
</dbReference>
<gene>
    <name evidence="10" type="primary">mreC</name>
    <name evidence="9" type="ORF">ABIC99_003798</name>
    <name evidence="10" type="ORF">EWH46_14805</name>
</gene>
<comment type="similarity">
    <text evidence="1 5">Belongs to the MreC family.</text>
</comment>
<keyword evidence="6" id="KW-0175">Coiled coil</keyword>
<organism evidence="10 11">
    <name type="scientific">Sphaerotilus sulfidivorans</name>
    <dbReference type="NCBI Taxonomy" id="639200"/>
    <lineage>
        <taxon>Bacteria</taxon>
        <taxon>Pseudomonadati</taxon>
        <taxon>Pseudomonadota</taxon>
        <taxon>Betaproteobacteria</taxon>
        <taxon>Burkholderiales</taxon>
        <taxon>Sphaerotilaceae</taxon>
        <taxon>Sphaerotilus</taxon>
    </lineage>
</organism>
<feature type="domain" description="Rod shape-determining protein MreC beta-barrel core" evidence="8">
    <location>
        <begin position="132"/>
        <end position="279"/>
    </location>
</feature>
<evidence type="ECO:0000313" key="11">
    <source>
        <dbReference type="Proteomes" id="UP000323522"/>
    </source>
</evidence>
<protein>
    <recommendedName>
        <fullName evidence="2 5">Cell shape-determining protein MreC</fullName>
    </recommendedName>
    <alternativeName>
        <fullName evidence="4 5">Cell shape protein MreC</fullName>
    </alternativeName>
</protein>
<sequence>MPLGTLDRTPPPFFRQGPSALTRLIVFASLSVFLMAADTRLGLTGPLRTIAAVILHPIERVLLAPVRGALSAGLYVDGIAQAQARADQARAELTRQSERSLQAGQLQQENARLRALLELRERLSLRARAAEVLYDAPDPYTRKIIVDRGSSHGILPGSPVVNEDGVLGQVTRVYPMTAEITLAIDEDAAIPVHNLRTGQRGVVFGSPSSDSMELRFVAANADVQVGDLLQTSGLDGVYPPGLAVAKVSRLDRRTQSDFAKIMLQPMASPDHVRHVLVLEPIGLHQPARPGADEPSLPAHGKEARERTGAASAAAASAAASAASAPAPRRSP</sequence>
<dbReference type="Gene3D" id="2.40.10.340">
    <property type="entry name" value="Rod shape-determining protein MreC, domain 1"/>
    <property type="match status" value="1"/>
</dbReference>
<name>A0A5C1Q563_9BURK</name>
<feature type="compositionally biased region" description="Low complexity" evidence="7">
    <location>
        <begin position="309"/>
        <end position="331"/>
    </location>
</feature>
<dbReference type="Pfam" id="PF04085">
    <property type="entry name" value="MreC"/>
    <property type="match status" value="1"/>
</dbReference>
<evidence type="ECO:0000256" key="2">
    <source>
        <dbReference type="ARBA" id="ARBA00013855"/>
    </source>
</evidence>
<dbReference type="EMBL" id="CP035708">
    <property type="protein sequence ID" value="QEN01916.1"/>
    <property type="molecule type" value="Genomic_DNA"/>
</dbReference>
<dbReference type="AlphaFoldDB" id="A0A5C1Q563"/>
<evidence type="ECO:0000256" key="6">
    <source>
        <dbReference type="SAM" id="Coils"/>
    </source>
</evidence>
<evidence type="ECO:0000259" key="8">
    <source>
        <dbReference type="Pfam" id="PF04085"/>
    </source>
</evidence>
<dbReference type="PANTHER" id="PTHR34138:SF1">
    <property type="entry name" value="CELL SHAPE-DETERMINING PROTEIN MREC"/>
    <property type="match status" value="1"/>
</dbReference>
<dbReference type="PANTHER" id="PTHR34138">
    <property type="entry name" value="CELL SHAPE-DETERMINING PROTEIN MREC"/>
    <property type="match status" value="1"/>
</dbReference>
<evidence type="ECO:0000256" key="1">
    <source>
        <dbReference type="ARBA" id="ARBA00009369"/>
    </source>
</evidence>
<dbReference type="InterPro" id="IPR042175">
    <property type="entry name" value="Cell/Rod_MreC_2"/>
</dbReference>
<evidence type="ECO:0000256" key="3">
    <source>
        <dbReference type="ARBA" id="ARBA00022960"/>
    </source>
</evidence>